<feature type="transmembrane region" description="Helical" evidence="7">
    <location>
        <begin position="412"/>
        <end position="432"/>
    </location>
</feature>
<dbReference type="InterPro" id="IPR020846">
    <property type="entry name" value="MFS_dom"/>
</dbReference>
<dbReference type="Gene3D" id="1.20.1250.20">
    <property type="entry name" value="MFS general substrate transporter like domains"/>
    <property type="match status" value="2"/>
</dbReference>
<evidence type="ECO:0000256" key="4">
    <source>
        <dbReference type="ARBA" id="ARBA00022847"/>
    </source>
</evidence>
<evidence type="ECO:0000256" key="6">
    <source>
        <dbReference type="ARBA" id="ARBA00023136"/>
    </source>
</evidence>
<keyword evidence="10" id="KW-1185">Reference proteome</keyword>
<proteinExistence type="predicted"/>
<feature type="transmembrane region" description="Helical" evidence="7">
    <location>
        <begin position="323"/>
        <end position="340"/>
    </location>
</feature>
<gene>
    <name evidence="9" type="ORF">PVAND_005106</name>
</gene>
<dbReference type="AlphaFoldDB" id="A0A9J6C022"/>
<feature type="transmembrane region" description="Helical" evidence="7">
    <location>
        <begin position="192"/>
        <end position="213"/>
    </location>
</feature>
<dbReference type="GO" id="GO:0015293">
    <property type="term" value="F:symporter activity"/>
    <property type="evidence" value="ECO:0007669"/>
    <property type="project" value="UniProtKB-KW"/>
</dbReference>
<feature type="transmembrane region" description="Helical" evidence="7">
    <location>
        <begin position="65"/>
        <end position="85"/>
    </location>
</feature>
<feature type="transmembrane region" description="Helical" evidence="7">
    <location>
        <begin position="122"/>
        <end position="143"/>
    </location>
</feature>
<evidence type="ECO:0000256" key="7">
    <source>
        <dbReference type="SAM" id="Phobius"/>
    </source>
</evidence>
<feature type="transmembrane region" description="Helical" evidence="7">
    <location>
        <begin position="380"/>
        <end position="400"/>
    </location>
</feature>
<evidence type="ECO:0000313" key="10">
    <source>
        <dbReference type="Proteomes" id="UP001107558"/>
    </source>
</evidence>
<evidence type="ECO:0000256" key="1">
    <source>
        <dbReference type="ARBA" id="ARBA00004141"/>
    </source>
</evidence>
<feature type="transmembrane region" description="Helical" evidence="7">
    <location>
        <begin position="97"/>
        <end position="116"/>
    </location>
</feature>
<accession>A0A9J6C022</accession>
<name>A0A9J6C022_POLVA</name>
<dbReference type="PROSITE" id="PS50850">
    <property type="entry name" value="MFS"/>
    <property type="match status" value="1"/>
</dbReference>
<organism evidence="9 10">
    <name type="scientific">Polypedilum vanderplanki</name>
    <name type="common">Sleeping chironomid midge</name>
    <dbReference type="NCBI Taxonomy" id="319348"/>
    <lineage>
        <taxon>Eukaryota</taxon>
        <taxon>Metazoa</taxon>
        <taxon>Ecdysozoa</taxon>
        <taxon>Arthropoda</taxon>
        <taxon>Hexapoda</taxon>
        <taxon>Insecta</taxon>
        <taxon>Pterygota</taxon>
        <taxon>Neoptera</taxon>
        <taxon>Endopterygota</taxon>
        <taxon>Diptera</taxon>
        <taxon>Nematocera</taxon>
        <taxon>Chironomoidea</taxon>
        <taxon>Chironomidae</taxon>
        <taxon>Chironominae</taxon>
        <taxon>Polypedilum</taxon>
        <taxon>Polypedilum</taxon>
    </lineage>
</organism>
<keyword evidence="4" id="KW-0769">Symport</keyword>
<dbReference type="InterPro" id="IPR050382">
    <property type="entry name" value="MFS_Na/Anion_cotransporter"/>
</dbReference>
<sequence>MLLENKLRYTLIRNPDDESQCHWNRSEKRRWFFTLFFGTCMLYSTRTTLPLVIPSLVAEKNWSKSYSGTLLSSFFWGYTTTQIAAGYLSDKFGGERVIFIASLFWSIITMAMPNIIEISSYFPSFSLAFIVFFRVVHGLSQGFHFASMVSVTSNNLSVTDRTNFFSLLTSGAALGTLITGCFGTFILDYFGWTFVFQVIGFIALSWSLLLRYYTMSNGRQRIINISSELCIKNCGQNEEVPWLQILRSGRVWTCIVTQACEMNCFLTLLSWLPTYFNENFPYKKSYLVNMLPWVSVLFFTIVAKSLTDRLIAQKFKLTNVRKLVQSICFIAQNLSLLIVMNTKNFTLALTSMCICIGVLGFHNSSLMVNPQDLSPSYSGSVFGLMNTFGSTCGFLGTYLAGHILELTQNWNAVFNIIIFINSIGLLIFSAFGSAEAIT</sequence>
<keyword evidence="6 7" id="KW-0472">Membrane</keyword>
<dbReference type="EMBL" id="JADBJN010000002">
    <property type="protein sequence ID" value="KAG5675181.1"/>
    <property type="molecule type" value="Genomic_DNA"/>
</dbReference>
<dbReference type="PANTHER" id="PTHR11662:SF279">
    <property type="entry name" value="VOLTAGE-GATED PURINE NUCLEOTIDE UNIPORTER SLC17A9"/>
    <property type="match status" value="1"/>
</dbReference>
<evidence type="ECO:0000256" key="3">
    <source>
        <dbReference type="ARBA" id="ARBA00022692"/>
    </source>
</evidence>
<keyword evidence="3 7" id="KW-0812">Transmembrane</keyword>
<feature type="transmembrane region" description="Helical" evidence="7">
    <location>
        <begin position="164"/>
        <end position="186"/>
    </location>
</feature>
<keyword evidence="5 7" id="KW-1133">Transmembrane helix</keyword>
<reference evidence="9" key="1">
    <citation type="submission" date="2021-03" db="EMBL/GenBank/DDBJ databases">
        <title>Chromosome level genome of the anhydrobiotic midge Polypedilum vanderplanki.</title>
        <authorList>
            <person name="Yoshida Y."/>
            <person name="Kikawada T."/>
            <person name="Gusev O."/>
        </authorList>
    </citation>
    <scope>NUCLEOTIDE SEQUENCE</scope>
    <source>
        <strain evidence="9">NIAS01</strain>
        <tissue evidence="9">Whole body or cell culture</tissue>
    </source>
</reference>
<evidence type="ECO:0000313" key="9">
    <source>
        <dbReference type="EMBL" id="KAG5675181.1"/>
    </source>
</evidence>
<dbReference type="FunFam" id="1.20.1250.20:FF:000003">
    <property type="entry name" value="Solute carrier family 17 member 3"/>
    <property type="match status" value="1"/>
</dbReference>
<feature type="transmembrane region" description="Helical" evidence="7">
    <location>
        <begin position="346"/>
        <end position="368"/>
    </location>
</feature>
<evidence type="ECO:0000259" key="8">
    <source>
        <dbReference type="PROSITE" id="PS50850"/>
    </source>
</evidence>
<dbReference type="FunFam" id="1.20.1250.20:FF:000059">
    <property type="entry name" value="Solute carrier family 17 member 9"/>
    <property type="match status" value="1"/>
</dbReference>
<feature type="domain" description="Major facilitator superfamily (MFS) profile" evidence="8">
    <location>
        <begin position="31"/>
        <end position="438"/>
    </location>
</feature>
<dbReference type="InterPro" id="IPR011701">
    <property type="entry name" value="MFS"/>
</dbReference>
<protein>
    <recommendedName>
        <fullName evidence="8">Major facilitator superfamily (MFS) profile domain-containing protein</fullName>
    </recommendedName>
</protein>
<dbReference type="InterPro" id="IPR036259">
    <property type="entry name" value="MFS_trans_sf"/>
</dbReference>
<feature type="transmembrane region" description="Helical" evidence="7">
    <location>
        <begin position="31"/>
        <end position="53"/>
    </location>
</feature>
<comment type="caution">
    <text evidence="9">The sequence shown here is derived from an EMBL/GenBank/DDBJ whole genome shotgun (WGS) entry which is preliminary data.</text>
</comment>
<comment type="subcellular location">
    <subcellularLocation>
        <location evidence="1">Membrane</location>
        <topology evidence="1">Multi-pass membrane protein</topology>
    </subcellularLocation>
</comment>
<evidence type="ECO:0000256" key="5">
    <source>
        <dbReference type="ARBA" id="ARBA00022989"/>
    </source>
</evidence>
<dbReference type="PANTHER" id="PTHR11662">
    <property type="entry name" value="SOLUTE CARRIER FAMILY 17"/>
    <property type="match status" value="1"/>
</dbReference>
<keyword evidence="2" id="KW-0813">Transport</keyword>
<dbReference type="GO" id="GO:0016020">
    <property type="term" value="C:membrane"/>
    <property type="evidence" value="ECO:0007669"/>
    <property type="project" value="UniProtKB-SubCell"/>
</dbReference>
<feature type="transmembrane region" description="Helical" evidence="7">
    <location>
        <begin position="285"/>
        <end position="303"/>
    </location>
</feature>
<evidence type="ECO:0000256" key="2">
    <source>
        <dbReference type="ARBA" id="ARBA00022448"/>
    </source>
</evidence>
<dbReference type="OrthoDB" id="2985014at2759"/>
<dbReference type="Pfam" id="PF07690">
    <property type="entry name" value="MFS_1"/>
    <property type="match status" value="1"/>
</dbReference>
<dbReference type="SUPFAM" id="SSF103473">
    <property type="entry name" value="MFS general substrate transporter"/>
    <property type="match status" value="1"/>
</dbReference>
<dbReference type="Proteomes" id="UP001107558">
    <property type="component" value="Chromosome 2"/>
</dbReference>
<dbReference type="GO" id="GO:0015867">
    <property type="term" value="P:ATP transport"/>
    <property type="evidence" value="ECO:0007669"/>
    <property type="project" value="TreeGrafter"/>
</dbReference>